<keyword evidence="4 5" id="KW-0732">Signal</keyword>
<dbReference type="AlphaFoldDB" id="A0AAJ1TZI7"/>
<dbReference type="Pfam" id="PF01497">
    <property type="entry name" value="Peripla_BP_2"/>
    <property type="match status" value="1"/>
</dbReference>
<dbReference type="PROSITE" id="PS50983">
    <property type="entry name" value="FE_B12_PBP"/>
    <property type="match status" value="1"/>
</dbReference>
<comment type="subcellular location">
    <subcellularLocation>
        <location evidence="1">Cell envelope</location>
    </subcellularLocation>
</comment>
<evidence type="ECO:0000259" key="6">
    <source>
        <dbReference type="PROSITE" id="PS50983"/>
    </source>
</evidence>
<dbReference type="Gene3D" id="3.40.50.1980">
    <property type="entry name" value="Nitrogenase molybdenum iron protein domain"/>
    <property type="match status" value="2"/>
</dbReference>
<dbReference type="PANTHER" id="PTHR30532">
    <property type="entry name" value="IRON III DICITRATE-BINDING PERIPLASMIC PROTEIN"/>
    <property type="match status" value="1"/>
</dbReference>
<reference evidence="7" key="1">
    <citation type="submission" date="2023-07" db="EMBL/GenBank/DDBJ databases">
        <title>Functional and genomic diversity of the sorghum phyllosphere microbiome.</title>
        <authorList>
            <person name="Shade A."/>
        </authorList>
    </citation>
    <scope>NUCLEOTIDE SEQUENCE</scope>
    <source>
        <strain evidence="7">SORGH_AS_1067</strain>
    </source>
</reference>
<dbReference type="PANTHER" id="PTHR30532:SF24">
    <property type="entry name" value="FERRIC ENTEROBACTIN-BINDING PERIPLASMIC PROTEIN FEPB"/>
    <property type="match status" value="1"/>
</dbReference>
<feature type="chain" id="PRO_5042485137" evidence="5">
    <location>
        <begin position="35"/>
        <end position="351"/>
    </location>
</feature>
<dbReference type="GO" id="GO:1901678">
    <property type="term" value="P:iron coordination entity transport"/>
    <property type="evidence" value="ECO:0007669"/>
    <property type="project" value="UniProtKB-ARBA"/>
</dbReference>
<accession>A0AAJ1TZI7</accession>
<evidence type="ECO:0000256" key="4">
    <source>
        <dbReference type="ARBA" id="ARBA00022729"/>
    </source>
</evidence>
<evidence type="ECO:0000256" key="2">
    <source>
        <dbReference type="ARBA" id="ARBA00008814"/>
    </source>
</evidence>
<dbReference type="GO" id="GO:0030288">
    <property type="term" value="C:outer membrane-bounded periplasmic space"/>
    <property type="evidence" value="ECO:0007669"/>
    <property type="project" value="TreeGrafter"/>
</dbReference>
<feature type="signal peptide" evidence="5">
    <location>
        <begin position="1"/>
        <end position="34"/>
    </location>
</feature>
<proteinExistence type="inferred from homology"/>
<evidence type="ECO:0000256" key="5">
    <source>
        <dbReference type="SAM" id="SignalP"/>
    </source>
</evidence>
<dbReference type="Proteomes" id="UP001239215">
    <property type="component" value="Unassembled WGS sequence"/>
</dbReference>
<dbReference type="SUPFAM" id="SSF53807">
    <property type="entry name" value="Helical backbone' metal receptor"/>
    <property type="match status" value="1"/>
</dbReference>
<evidence type="ECO:0000313" key="8">
    <source>
        <dbReference type="Proteomes" id="UP001239215"/>
    </source>
</evidence>
<sequence>MTTTHHSFHPSRLPRCAAGALALALAVAGCSATAGGDEGDAERHVFAEAEPGAFPVTVEHALGSTTIEEQPERVVVIGWAGADLAVALGTVPVAQGVAAGIDADHYPWFAEAVEELGGVLPAVDPSLERGEVDIEYVLEQDPDLVLAIGSGISEVEYERLSEIAPTVAYPDGPWETTVPEHLALMGEALGRSDRAAEIVEEMDERLAASAAAHPELDGLSFLNASIPAEDGSVVVFSSADQRTHTLEALGLEPLPQAEALLAANDGASSFVLGLEELRELAPDVFVTVATDDAWQAALDAQPVFASWAPVADGRAAPIADPAVGLAFSTATPLALSWGLDEIVEELLDATD</sequence>
<keyword evidence="3" id="KW-0813">Transport</keyword>
<evidence type="ECO:0000256" key="3">
    <source>
        <dbReference type="ARBA" id="ARBA00022448"/>
    </source>
</evidence>
<name>A0AAJ1TZI7_9ACTN</name>
<comment type="similarity">
    <text evidence="2">Belongs to the bacterial solute-binding protein 8 family.</text>
</comment>
<protein>
    <submittedName>
        <fullName evidence="7">Iron complex transport system substrate-binding protein</fullName>
    </submittedName>
</protein>
<gene>
    <name evidence="7" type="ORF">QE405_002474</name>
</gene>
<dbReference type="InterPro" id="IPR002491">
    <property type="entry name" value="ABC_transptr_periplasmic_BD"/>
</dbReference>
<evidence type="ECO:0000256" key="1">
    <source>
        <dbReference type="ARBA" id="ARBA00004196"/>
    </source>
</evidence>
<comment type="caution">
    <text evidence="7">The sequence shown here is derived from an EMBL/GenBank/DDBJ whole genome shotgun (WGS) entry which is preliminary data.</text>
</comment>
<organism evidence="7 8">
    <name type="scientific">Nocardioides zeae</name>
    <dbReference type="NCBI Taxonomy" id="1457234"/>
    <lineage>
        <taxon>Bacteria</taxon>
        <taxon>Bacillati</taxon>
        <taxon>Actinomycetota</taxon>
        <taxon>Actinomycetes</taxon>
        <taxon>Propionibacteriales</taxon>
        <taxon>Nocardioidaceae</taxon>
        <taxon>Nocardioides</taxon>
    </lineage>
</organism>
<dbReference type="InterPro" id="IPR051313">
    <property type="entry name" value="Bact_iron-sidero_bind"/>
</dbReference>
<dbReference type="EMBL" id="JAUTAN010000001">
    <property type="protein sequence ID" value="MDQ1105190.1"/>
    <property type="molecule type" value="Genomic_DNA"/>
</dbReference>
<dbReference type="RefSeq" id="WP_307201186.1">
    <property type="nucleotide sequence ID" value="NZ_JAUTAN010000001.1"/>
</dbReference>
<evidence type="ECO:0000313" key="7">
    <source>
        <dbReference type="EMBL" id="MDQ1105190.1"/>
    </source>
</evidence>
<feature type="domain" description="Fe/B12 periplasmic-binding" evidence="6">
    <location>
        <begin position="73"/>
        <end position="350"/>
    </location>
</feature>